<evidence type="ECO:0000256" key="8">
    <source>
        <dbReference type="SAM" id="Phobius"/>
    </source>
</evidence>
<evidence type="ECO:0000313" key="11">
    <source>
        <dbReference type="Proteomes" id="UP000306585"/>
    </source>
</evidence>
<keyword evidence="2" id="KW-1003">Cell membrane</keyword>
<feature type="transmembrane region" description="Helical" evidence="8">
    <location>
        <begin position="297"/>
        <end position="315"/>
    </location>
</feature>
<dbReference type="PANTHER" id="PTHR33908">
    <property type="entry name" value="MANNOSYLTRANSFERASE YKCB-RELATED"/>
    <property type="match status" value="1"/>
</dbReference>
<reference evidence="10 11" key="1">
    <citation type="journal article" date="2019" name="Appl. Environ. Microbiol.">
        <title>Environmental Evidence and Genomic Insight of Iron-oxidizing Bacteria Preference Towards More Corrosion Resistant Stainless Steel at Higher Salinities.</title>
        <authorList>
            <person name="Garrison C.E."/>
            <person name="Price K.A."/>
            <person name="Field E.K."/>
        </authorList>
    </citation>
    <scope>NUCLEOTIDE SEQUENCE [LARGE SCALE GENOMIC DNA]</scope>
    <source>
        <strain evidence="10 11">P3</strain>
    </source>
</reference>
<dbReference type="Pfam" id="PF13231">
    <property type="entry name" value="PMT_2"/>
    <property type="match status" value="1"/>
</dbReference>
<dbReference type="Proteomes" id="UP000306585">
    <property type="component" value="Unassembled WGS sequence"/>
</dbReference>
<evidence type="ECO:0000256" key="5">
    <source>
        <dbReference type="ARBA" id="ARBA00022692"/>
    </source>
</evidence>
<dbReference type="InterPro" id="IPR038731">
    <property type="entry name" value="RgtA/B/C-like"/>
</dbReference>
<evidence type="ECO:0000259" key="9">
    <source>
        <dbReference type="Pfam" id="PF13231"/>
    </source>
</evidence>
<evidence type="ECO:0000256" key="2">
    <source>
        <dbReference type="ARBA" id="ARBA00022475"/>
    </source>
</evidence>
<organism evidence="10 11">
    <name type="scientific">Mariprofundus erugo</name>
    <dbReference type="NCBI Taxonomy" id="2528639"/>
    <lineage>
        <taxon>Bacteria</taxon>
        <taxon>Pseudomonadati</taxon>
        <taxon>Pseudomonadota</taxon>
        <taxon>Candidatius Mariprofundia</taxon>
        <taxon>Mariprofundales</taxon>
        <taxon>Mariprofundaceae</taxon>
        <taxon>Mariprofundus</taxon>
    </lineage>
</organism>
<feature type="transmembrane region" description="Helical" evidence="8">
    <location>
        <begin position="117"/>
        <end position="137"/>
    </location>
</feature>
<dbReference type="GO" id="GO:0016763">
    <property type="term" value="F:pentosyltransferase activity"/>
    <property type="evidence" value="ECO:0007669"/>
    <property type="project" value="TreeGrafter"/>
</dbReference>
<dbReference type="AlphaFoldDB" id="A0A5R9GLV0"/>
<keyword evidence="11" id="KW-1185">Reference proteome</keyword>
<dbReference type="EMBL" id="VBRY01000006">
    <property type="protein sequence ID" value="TLS67386.1"/>
    <property type="molecule type" value="Genomic_DNA"/>
</dbReference>
<evidence type="ECO:0000256" key="7">
    <source>
        <dbReference type="ARBA" id="ARBA00023136"/>
    </source>
</evidence>
<keyword evidence="5 8" id="KW-0812">Transmembrane</keyword>
<keyword evidence="4" id="KW-0808">Transferase</keyword>
<evidence type="ECO:0000313" key="10">
    <source>
        <dbReference type="EMBL" id="TLS67386.1"/>
    </source>
</evidence>
<evidence type="ECO:0000256" key="4">
    <source>
        <dbReference type="ARBA" id="ARBA00022679"/>
    </source>
</evidence>
<proteinExistence type="predicted"/>
<evidence type="ECO:0000256" key="1">
    <source>
        <dbReference type="ARBA" id="ARBA00004651"/>
    </source>
</evidence>
<keyword evidence="7 8" id="KW-0472">Membrane</keyword>
<sequence>MADKFSPTLKLLQLLTLSAAVLMLLPLPVMQYVGEEGLMAIKSYEMYVRHDWLHPSIVGMIWPHSPLWHWPVMAISNLIGWEHVDIAVRLVSVIATWLTALTAGLFGHWLFHRSHPHAGWFCALVYLTLGEVAFWYGWLGYVDATFGLFIFSAITALWRAIHDEKISWFLLSLLLISMAFMTKNITAYALFGAAGLVLIWRMQQWSLLKKPLFLIAGLLTLSVPILWQAYVVPAGNNTATTTINDVIRNYTGYGILAFIGHWLSFPFVFLFRALPLSLFLAWLWMRHKYRLHLDHTLTTLALVLLICFLPFWISAGATPRYLVPLYGLVALLLTGMTLQLDALRLRQSLLLLTLLVILKIPYSLAVLPYIKDWRPERDVKAVAEEIMRMTDDAPLLTQNDVATGLAIAAYIDVWRQQRPPVTWYSGSEKTVYILAEVETPALGQLIKSWRLRGDHVYLYRHAGSRASTGATP</sequence>
<dbReference type="GO" id="GO:0005886">
    <property type="term" value="C:plasma membrane"/>
    <property type="evidence" value="ECO:0007669"/>
    <property type="project" value="UniProtKB-SubCell"/>
</dbReference>
<feature type="transmembrane region" description="Helical" evidence="8">
    <location>
        <begin position="144"/>
        <end position="161"/>
    </location>
</feature>
<comment type="caution">
    <text evidence="10">The sequence shown here is derived from an EMBL/GenBank/DDBJ whole genome shotgun (WGS) entry which is preliminary data.</text>
</comment>
<dbReference type="GO" id="GO:0009103">
    <property type="term" value="P:lipopolysaccharide biosynthetic process"/>
    <property type="evidence" value="ECO:0007669"/>
    <property type="project" value="UniProtKB-ARBA"/>
</dbReference>
<feature type="transmembrane region" description="Helical" evidence="8">
    <location>
        <begin position="321"/>
        <end position="338"/>
    </location>
</feature>
<comment type="subcellular location">
    <subcellularLocation>
        <location evidence="1">Cell membrane</location>
        <topology evidence="1">Multi-pass membrane protein</topology>
    </subcellularLocation>
</comment>
<feature type="domain" description="Glycosyltransferase RgtA/B/C/D-like" evidence="9">
    <location>
        <begin position="64"/>
        <end position="223"/>
    </location>
</feature>
<feature type="transmembrane region" description="Helical" evidence="8">
    <location>
        <begin position="212"/>
        <end position="232"/>
    </location>
</feature>
<feature type="transmembrane region" description="Helical" evidence="8">
    <location>
        <begin position="12"/>
        <end position="33"/>
    </location>
</feature>
<dbReference type="GO" id="GO:0010041">
    <property type="term" value="P:response to iron(III) ion"/>
    <property type="evidence" value="ECO:0007669"/>
    <property type="project" value="TreeGrafter"/>
</dbReference>
<feature type="transmembrane region" description="Helical" evidence="8">
    <location>
        <begin position="350"/>
        <end position="370"/>
    </location>
</feature>
<feature type="transmembrane region" description="Helical" evidence="8">
    <location>
        <begin position="167"/>
        <end position="200"/>
    </location>
</feature>
<keyword evidence="3" id="KW-0328">Glycosyltransferase</keyword>
<evidence type="ECO:0000256" key="6">
    <source>
        <dbReference type="ARBA" id="ARBA00022989"/>
    </source>
</evidence>
<accession>A0A5R9GLV0</accession>
<gene>
    <name evidence="10" type="ORF">FEF65_07835</name>
</gene>
<dbReference type="InterPro" id="IPR050297">
    <property type="entry name" value="LipidA_mod_glycosyltrf_83"/>
</dbReference>
<keyword evidence="6 8" id="KW-1133">Transmembrane helix</keyword>
<name>A0A5R9GLV0_9PROT</name>
<evidence type="ECO:0000256" key="3">
    <source>
        <dbReference type="ARBA" id="ARBA00022676"/>
    </source>
</evidence>
<protein>
    <recommendedName>
        <fullName evidence="9">Glycosyltransferase RgtA/B/C/D-like domain-containing protein</fullName>
    </recommendedName>
</protein>
<feature type="transmembrane region" description="Helical" evidence="8">
    <location>
        <begin position="252"/>
        <end position="285"/>
    </location>
</feature>
<dbReference type="PANTHER" id="PTHR33908:SF3">
    <property type="entry name" value="UNDECAPRENYL PHOSPHATE-ALPHA-4-AMINO-4-DEOXY-L-ARABINOSE ARABINOSYL TRANSFERASE"/>
    <property type="match status" value="1"/>
</dbReference>
<feature type="transmembrane region" description="Helical" evidence="8">
    <location>
        <begin position="86"/>
        <end position="111"/>
    </location>
</feature>